<name>A0A1W1XY81_9NEIS</name>
<proteinExistence type="predicted"/>
<evidence type="ECO:0000313" key="1">
    <source>
        <dbReference type="EMBL" id="SMC28862.1"/>
    </source>
</evidence>
<organism evidence="1 2">
    <name type="scientific">Andreprevotia lacus DSM 23236</name>
    <dbReference type="NCBI Taxonomy" id="1121001"/>
    <lineage>
        <taxon>Bacteria</taxon>
        <taxon>Pseudomonadati</taxon>
        <taxon>Pseudomonadota</taxon>
        <taxon>Betaproteobacteria</taxon>
        <taxon>Neisseriales</taxon>
        <taxon>Chitinibacteraceae</taxon>
        <taxon>Andreprevotia</taxon>
    </lineage>
</organism>
<gene>
    <name evidence="1" type="ORF">SAMN02745857_03448</name>
</gene>
<evidence type="ECO:0000313" key="2">
    <source>
        <dbReference type="Proteomes" id="UP000192761"/>
    </source>
</evidence>
<dbReference type="EMBL" id="FWXD01000026">
    <property type="protein sequence ID" value="SMC28862.1"/>
    <property type="molecule type" value="Genomic_DNA"/>
</dbReference>
<accession>A0A1W1XY81</accession>
<reference evidence="1 2" key="1">
    <citation type="submission" date="2017-04" db="EMBL/GenBank/DDBJ databases">
        <authorList>
            <person name="Afonso C.L."/>
            <person name="Miller P.J."/>
            <person name="Scott M.A."/>
            <person name="Spackman E."/>
            <person name="Goraichik I."/>
            <person name="Dimitrov K.M."/>
            <person name="Suarez D.L."/>
            <person name="Swayne D.E."/>
        </authorList>
    </citation>
    <scope>NUCLEOTIDE SEQUENCE [LARGE SCALE GENOMIC DNA]</scope>
    <source>
        <strain evidence="1 2">DSM 23236</strain>
    </source>
</reference>
<keyword evidence="2" id="KW-1185">Reference proteome</keyword>
<dbReference type="AlphaFoldDB" id="A0A1W1XY81"/>
<sequence length="61" mass="7426">MHDHFNWVNRRGHHAGAFELYLMEGWNEPAQLRKHGGWCEMFCRGAMVSTRTWYTEWHTDF</sequence>
<dbReference type="Proteomes" id="UP000192761">
    <property type="component" value="Unassembled WGS sequence"/>
</dbReference>
<protein>
    <submittedName>
        <fullName evidence="1">Uncharacterized protein</fullName>
    </submittedName>
</protein>
<dbReference type="STRING" id="1121001.SAMN02745857_03448"/>